<evidence type="ECO:0000313" key="2">
    <source>
        <dbReference type="EMBL" id="KAK4496791.1"/>
    </source>
</evidence>
<dbReference type="Proteomes" id="UP001305779">
    <property type="component" value="Unassembled WGS sequence"/>
</dbReference>
<feature type="region of interest" description="Disordered" evidence="1">
    <location>
        <begin position="1"/>
        <end position="185"/>
    </location>
</feature>
<feature type="compositionally biased region" description="Polar residues" evidence="1">
    <location>
        <begin position="77"/>
        <end position="90"/>
    </location>
</feature>
<proteinExistence type="predicted"/>
<feature type="compositionally biased region" description="Pro residues" evidence="1">
    <location>
        <begin position="172"/>
        <end position="181"/>
    </location>
</feature>
<evidence type="ECO:0000256" key="1">
    <source>
        <dbReference type="SAM" id="MobiDB-lite"/>
    </source>
</evidence>
<reference evidence="2 3" key="1">
    <citation type="journal article" date="2023" name="G3 (Bethesda)">
        <title>A chromosome-level genome assembly of Zasmidium syzygii isolated from banana leaves.</title>
        <authorList>
            <person name="van Westerhoven A.C."/>
            <person name="Mehrabi R."/>
            <person name="Talebi R."/>
            <person name="Steentjes M.B.F."/>
            <person name="Corcolon B."/>
            <person name="Chong P.A."/>
            <person name="Kema G.H.J."/>
            <person name="Seidl M.F."/>
        </authorList>
    </citation>
    <scope>NUCLEOTIDE SEQUENCE [LARGE SCALE GENOMIC DNA]</scope>
    <source>
        <strain evidence="2 3">P124</strain>
    </source>
</reference>
<dbReference type="EMBL" id="JAXOVC010000010">
    <property type="protein sequence ID" value="KAK4496791.1"/>
    <property type="molecule type" value="Genomic_DNA"/>
</dbReference>
<name>A0ABR0E6E8_ZASCE</name>
<sequence>MGRGIFSNGVHRSVSSSRSSGGGPPVFSYGPHSGNKGPSRSERAYIASQHGDSDDEDDWDGESRYVPPPPPSVQQSESLTAEQPHSTPSLASIKANQAIVLKRPSAKALPIRPKGITKRTSTRRVPNVAPRTPSPPPAHRPTLESLLRIQTGANDIAPSTAATDNDAYPKSPELPEPPTPRPGEIRRKVVHSNGRWIEQTMRVPTWIFTKGGEHLINLCRWGEPKTDG</sequence>
<keyword evidence="3" id="KW-1185">Reference proteome</keyword>
<organism evidence="2 3">
    <name type="scientific">Zasmidium cellare</name>
    <name type="common">Wine cellar mold</name>
    <name type="synonym">Racodium cellare</name>
    <dbReference type="NCBI Taxonomy" id="395010"/>
    <lineage>
        <taxon>Eukaryota</taxon>
        <taxon>Fungi</taxon>
        <taxon>Dikarya</taxon>
        <taxon>Ascomycota</taxon>
        <taxon>Pezizomycotina</taxon>
        <taxon>Dothideomycetes</taxon>
        <taxon>Dothideomycetidae</taxon>
        <taxon>Mycosphaerellales</taxon>
        <taxon>Mycosphaerellaceae</taxon>
        <taxon>Zasmidium</taxon>
    </lineage>
</organism>
<gene>
    <name evidence="2" type="ORF">PRZ48_012774</name>
</gene>
<comment type="caution">
    <text evidence="2">The sequence shown here is derived from an EMBL/GenBank/DDBJ whole genome shotgun (WGS) entry which is preliminary data.</text>
</comment>
<protein>
    <submittedName>
        <fullName evidence="2">Uncharacterized protein</fullName>
    </submittedName>
</protein>
<accession>A0ABR0E6E8</accession>
<evidence type="ECO:0000313" key="3">
    <source>
        <dbReference type="Proteomes" id="UP001305779"/>
    </source>
</evidence>
<feature type="compositionally biased region" description="Low complexity" evidence="1">
    <location>
        <begin position="1"/>
        <end position="19"/>
    </location>
</feature>